<evidence type="ECO:0000313" key="2">
    <source>
        <dbReference type="Proteomes" id="UP001162741"/>
    </source>
</evidence>
<keyword evidence="2" id="KW-1185">Reference proteome</keyword>
<gene>
    <name evidence="1" type="ORF">MKQ68_05510</name>
</gene>
<dbReference type="EMBL" id="CP107006">
    <property type="protein sequence ID" value="UYQ94547.1"/>
    <property type="molecule type" value="Genomic_DNA"/>
</dbReference>
<sequence>MVEHEDVRVNYYFALNNSVVRLQASDLRLMPSLAAELEPLRVTGSRLFSLQFTPVFGSNNTIWEKAFNGLVVRLKATSTERWTVELDKTGKIRYVQYVHELQDLWRGLFDEPLQRRVGDVKVETPIRQLRPDYRVTPPDKSGGGYPRAALISPRPQQFYITWDCLYVMSTLPLVVWKVVEDDAYYSYAGRKWGFQCVYGKVDKKLTDKMAEWVKGELVDKGAKR</sequence>
<name>A0ABY6J8B3_9BACT</name>
<dbReference type="RefSeq" id="WP_264282420.1">
    <property type="nucleotide sequence ID" value="NZ_CP107006.1"/>
</dbReference>
<organism evidence="1 2">
    <name type="scientific">Chitinophaga horti</name>
    <dbReference type="NCBI Taxonomy" id="2920382"/>
    <lineage>
        <taxon>Bacteria</taxon>
        <taxon>Pseudomonadati</taxon>
        <taxon>Bacteroidota</taxon>
        <taxon>Chitinophagia</taxon>
        <taxon>Chitinophagales</taxon>
        <taxon>Chitinophagaceae</taxon>
        <taxon>Chitinophaga</taxon>
    </lineage>
</organism>
<reference evidence="1" key="1">
    <citation type="submission" date="2022-10" db="EMBL/GenBank/DDBJ databases">
        <title>Chitinophaga sp. nov., isolated from soil.</title>
        <authorList>
            <person name="Jeon C.O."/>
        </authorList>
    </citation>
    <scope>NUCLEOTIDE SEQUENCE</scope>
    <source>
        <strain evidence="1">R8</strain>
    </source>
</reference>
<protein>
    <submittedName>
        <fullName evidence="1">Uncharacterized protein</fullName>
    </submittedName>
</protein>
<proteinExistence type="predicted"/>
<dbReference type="Proteomes" id="UP001162741">
    <property type="component" value="Chromosome"/>
</dbReference>
<evidence type="ECO:0000313" key="1">
    <source>
        <dbReference type="EMBL" id="UYQ94547.1"/>
    </source>
</evidence>
<accession>A0ABY6J8B3</accession>